<evidence type="ECO:0000256" key="2">
    <source>
        <dbReference type="ARBA" id="ARBA00022485"/>
    </source>
</evidence>
<evidence type="ECO:0000313" key="8">
    <source>
        <dbReference type="EMBL" id="ETJ44883.1"/>
    </source>
</evidence>
<keyword evidence="3" id="KW-0479">Metal-binding</keyword>
<feature type="non-terminal residue" evidence="8">
    <location>
        <position position="1"/>
    </location>
</feature>
<organism evidence="8">
    <name type="scientific">human gut metagenome</name>
    <dbReference type="NCBI Taxonomy" id="408170"/>
    <lineage>
        <taxon>unclassified sequences</taxon>
        <taxon>metagenomes</taxon>
        <taxon>organismal metagenomes</taxon>
    </lineage>
</organism>
<name>W1YQN9_9ZZZZ</name>
<dbReference type="EMBL" id="AZMM01001117">
    <property type="protein sequence ID" value="ETJ44883.1"/>
    <property type="molecule type" value="Genomic_DNA"/>
</dbReference>
<comment type="similarity">
    <text evidence="1">Belongs to the class-I fumarase family.</text>
</comment>
<comment type="caution">
    <text evidence="8">The sequence shown here is derived from an EMBL/GenBank/DDBJ whole genome shotgun (WGS) entry which is preliminary data.</text>
</comment>
<dbReference type="PANTHER" id="PTHR30389">
    <property type="entry name" value="FUMARATE HYDRATASE-RELATED"/>
    <property type="match status" value="1"/>
</dbReference>
<gene>
    <name evidence="8" type="ORF">Q604_UNBC01117G0001</name>
</gene>
<dbReference type="Pfam" id="PF05681">
    <property type="entry name" value="Fumerase"/>
    <property type="match status" value="1"/>
</dbReference>
<feature type="domain" description="Fe-S hydro-lyase tartrate dehydratase alpha-type catalytic" evidence="7">
    <location>
        <begin position="2"/>
        <end position="70"/>
    </location>
</feature>
<dbReference type="GO" id="GO:0016829">
    <property type="term" value="F:lyase activity"/>
    <property type="evidence" value="ECO:0007669"/>
    <property type="project" value="UniProtKB-KW"/>
</dbReference>
<evidence type="ECO:0000256" key="4">
    <source>
        <dbReference type="ARBA" id="ARBA00023004"/>
    </source>
</evidence>
<evidence type="ECO:0000259" key="7">
    <source>
        <dbReference type="Pfam" id="PF05681"/>
    </source>
</evidence>
<keyword evidence="6 8" id="KW-0456">Lyase</keyword>
<evidence type="ECO:0000256" key="6">
    <source>
        <dbReference type="ARBA" id="ARBA00023239"/>
    </source>
</evidence>
<keyword evidence="5" id="KW-0411">Iron-sulfur</keyword>
<dbReference type="PANTHER" id="PTHR30389:SF17">
    <property type="entry name" value="L(+)-TARTRATE DEHYDRATASE SUBUNIT ALPHA-RELATED"/>
    <property type="match status" value="1"/>
</dbReference>
<keyword evidence="2" id="KW-0004">4Fe-4S</keyword>
<evidence type="ECO:0000256" key="1">
    <source>
        <dbReference type="ARBA" id="ARBA00008876"/>
    </source>
</evidence>
<evidence type="ECO:0000256" key="5">
    <source>
        <dbReference type="ARBA" id="ARBA00023014"/>
    </source>
</evidence>
<dbReference type="InterPro" id="IPR004646">
    <property type="entry name" value="Fe-S_hydro-lyase_TtdA-typ_cat"/>
</dbReference>
<evidence type="ECO:0000256" key="3">
    <source>
        <dbReference type="ARBA" id="ARBA00022723"/>
    </source>
</evidence>
<dbReference type="GO" id="GO:0046872">
    <property type="term" value="F:metal ion binding"/>
    <property type="evidence" value="ECO:0007669"/>
    <property type="project" value="UniProtKB-KW"/>
</dbReference>
<feature type="non-terminal residue" evidence="8">
    <location>
        <position position="71"/>
    </location>
</feature>
<proteinExistence type="inferred from homology"/>
<sequence length="71" mass="7176">DIVPGEIVEINVELKGFGSENKSDVAMLVPADGVEGVKNAVLEIVKHAGPNPCPPIVLGVGIGGTMDQAAV</sequence>
<dbReference type="GO" id="GO:0051539">
    <property type="term" value="F:4 iron, 4 sulfur cluster binding"/>
    <property type="evidence" value="ECO:0007669"/>
    <property type="project" value="UniProtKB-KW"/>
</dbReference>
<dbReference type="AlphaFoldDB" id="W1YQN9"/>
<protein>
    <submittedName>
        <fullName evidence="8">Hydrolyase, tartrate alpha subunit/fumarate protein</fullName>
    </submittedName>
</protein>
<dbReference type="InterPro" id="IPR051208">
    <property type="entry name" value="Class-I_Fumarase/Tartrate_DH"/>
</dbReference>
<accession>W1YQN9</accession>
<keyword evidence="4" id="KW-0408">Iron</keyword>
<reference evidence="8" key="1">
    <citation type="submission" date="2013-12" db="EMBL/GenBank/DDBJ databases">
        <title>A Varibaculum cambriense genome reconstructed from a premature infant gut community with otherwise low bacterial novelty that shifts toward anaerobic metabolism during the third week of life.</title>
        <authorList>
            <person name="Brown C.T."/>
            <person name="Sharon I."/>
            <person name="Thomas B.C."/>
            <person name="Castelle C.J."/>
            <person name="Morowitz M.J."/>
            <person name="Banfield J.F."/>
        </authorList>
    </citation>
    <scope>NUCLEOTIDE SEQUENCE</scope>
</reference>